<dbReference type="Proteomes" id="UP001500339">
    <property type="component" value="Unassembled WGS sequence"/>
</dbReference>
<evidence type="ECO:0000313" key="2">
    <source>
        <dbReference type="EMBL" id="GAA0716967.1"/>
    </source>
</evidence>
<feature type="transmembrane region" description="Helical" evidence="1">
    <location>
        <begin position="97"/>
        <end position="122"/>
    </location>
</feature>
<sequence length="128" mass="14355">MIKLERKYSISIGLSVAILSFMLIFIGVRGFLGNEVNINNIFAFMVFSIVVGIIAFVLVYFICKIAFICLIIGLILGYFEMYRAFLSPMTGWGDLIGIVSLFMWASVGLGLGLVIQLGVYLYKKFKRT</sequence>
<keyword evidence="1" id="KW-0812">Transmembrane</keyword>
<keyword evidence="1" id="KW-0472">Membrane</keyword>
<comment type="caution">
    <text evidence="2">The sequence shown here is derived from an EMBL/GenBank/DDBJ whole genome shotgun (WGS) entry which is preliminary data.</text>
</comment>
<feature type="transmembrane region" description="Helical" evidence="1">
    <location>
        <begin position="38"/>
        <end position="58"/>
    </location>
</feature>
<reference evidence="3" key="1">
    <citation type="journal article" date="2019" name="Int. J. Syst. Evol. Microbiol.">
        <title>The Global Catalogue of Microorganisms (GCM) 10K type strain sequencing project: providing services to taxonomists for standard genome sequencing and annotation.</title>
        <authorList>
            <consortium name="The Broad Institute Genomics Platform"/>
            <consortium name="The Broad Institute Genome Sequencing Center for Infectious Disease"/>
            <person name="Wu L."/>
            <person name="Ma J."/>
        </authorList>
    </citation>
    <scope>NUCLEOTIDE SEQUENCE [LARGE SCALE GENOMIC DNA]</scope>
    <source>
        <strain evidence="3">JCM 1405</strain>
    </source>
</reference>
<dbReference type="EMBL" id="BAAACF010000001">
    <property type="protein sequence ID" value="GAA0716967.1"/>
    <property type="molecule type" value="Genomic_DNA"/>
</dbReference>
<keyword evidence="1" id="KW-1133">Transmembrane helix</keyword>
<organism evidence="2 3">
    <name type="scientific">Clostridium malenominatum</name>
    <dbReference type="NCBI Taxonomy" id="1539"/>
    <lineage>
        <taxon>Bacteria</taxon>
        <taxon>Bacillati</taxon>
        <taxon>Bacillota</taxon>
        <taxon>Clostridia</taxon>
        <taxon>Eubacteriales</taxon>
        <taxon>Clostridiaceae</taxon>
        <taxon>Clostridium</taxon>
    </lineage>
</organism>
<evidence type="ECO:0008006" key="4">
    <source>
        <dbReference type="Google" id="ProtNLM"/>
    </source>
</evidence>
<proteinExistence type="predicted"/>
<keyword evidence="3" id="KW-1185">Reference proteome</keyword>
<feature type="transmembrane region" description="Helical" evidence="1">
    <location>
        <begin position="12"/>
        <end position="32"/>
    </location>
</feature>
<accession>A0ABP3TWF5</accession>
<gene>
    <name evidence="2" type="ORF">GCM10008905_02070</name>
</gene>
<evidence type="ECO:0000313" key="3">
    <source>
        <dbReference type="Proteomes" id="UP001500339"/>
    </source>
</evidence>
<name>A0ABP3TWF5_9CLOT</name>
<evidence type="ECO:0000256" key="1">
    <source>
        <dbReference type="SAM" id="Phobius"/>
    </source>
</evidence>
<feature type="transmembrane region" description="Helical" evidence="1">
    <location>
        <begin position="65"/>
        <end position="85"/>
    </location>
</feature>
<dbReference type="RefSeq" id="WP_343765525.1">
    <property type="nucleotide sequence ID" value="NZ_BAAACF010000001.1"/>
</dbReference>
<protein>
    <recommendedName>
        <fullName evidence="4">Permease</fullName>
    </recommendedName>
</protein>